<evidence type="ECO:0000256" key="4">
    <source>
        <dbReference type="ARBA" id="ARBA00022759"/>
    </source>
</evidence>
<dbReference type="RefSeq" id="XP_062709519.1">
    <property type="nucleotide sequence ID" value="XM_062853535.1"/>
</dbReference>
<evidence type="ECO:0000313" key="6">
    <source>
        <dbReference type="EnsemblMetazoa" id="AALFPA23_005794.P7452"/>
    </source>
</evidence>
<dbReference type="Gene3D" id="4.10.60.10">
    <property type="entry name" value="Zinc finger, CCHC-type"/>
    <property type="match status" value="1"/>
</dbReference>
<evidence type="ECO:0000256" key="1">
    <source>
        <dbReference type="ARBA" id="ARBA00022679"/>
    </source>
</evidence>
<dbReference type="EnsemblMetazoa" id="AALFPA23_005794.R7452">
    <property type="protein sequence ID" value="AALFPA23_005794.P7452"/>
    <property type="gene ID" value="AALFPA23_005794"/>
</dbReference>
<protein>
    <recommendedName>
        <fullName evidence="8">CCHC-type domain-containing protein</fullName>
    </recommendedName>
</protein>
<dbReference type="PANTHER" id="PTHR37984:SF5">
    <property type="entry name" value="PROTEIN NYNRIN-LIKE"/>
    <property type="match status" value="1"/>
</dbReference>
<feature type="region of interest" description="Disordered" evidence="5">
    <location>
        <begin position="62"/>
        <end position="111"/>
    </location>
</feature>
<name>A0ABM1Y527_AEDAL</name>
<dbReference type="InterPro" id="IPR050951">
    <property type="entry name" value="Retrovirus_Pol_polyprotein"/>
</dbReference>
<dbReference type="InterPro" id="IPR036875">
    <property type="entry name" value="Znf_CCHC_sf"/>
</dbReference>
<proteinExistence type="predicted"/>
<dbReference type="InterPro" id="IPR021109">
    <property type="entry name" value="Peptidase_aspartic_dom_sf"/>
</dbReference>
<evidence type="ECO:0000256" key="3">
    <source>
        <dbReference type="ARBA" id="ARBA00022722"/>
    </source>
</evidence>
<reference evidence="7" key="1">
    <citation type="journal article" date="2015" name="Proc. Natl. Acad. Sci. U.S.A.">
        <title>Genome sequence of the Asian Tiger mosquito, Aedes albopictus, reveals insights into its biology, genetics, and evolution.</title>
        <authorList>
            <person name="Chen X.G."/>
            <person name="Jiang X."/>
            <person name="Gu J."/>
            <person name="Xu M."/>
            <person name="Wu Y."/>
            <person name="Deng Y."/>
            <person name="Zhang C."/>
            <person name="Bonizzoni M."/>
            <person name="Dermauw W."/>
            <person name="Vontas J."/>
            <person name="Armbruster P."/>
            <person name="Huang X."/>
            <person name="Yang Y."/>
            <person name="Zhang H."/>
            <person name="He W."/>
            <person name="Peng H."/>
            <person name="Liu Y."/>
            <person name="Wu K."/>
            <person name="Chen J."/>
            <person name="Lirakis M."/>
            <person name="Topalis P."/>
            <person name="Van Leeuwen T."/>
            <person name="Hall A.B."/>
            <person name="Jiang X."/>
            <person name="Thorpe C."/>
            <person name="Mueller R.L."/>
            <person name="Sun C."/>
            <person name="Waterhouse R.M."/>
            <person name="Yan G."/>
            <person name="Tu Z.J."/>
            <person name="Fang X."/>
            <person name="James A.A."/>
        </authorList>
    </citation>
    <scope>NUCLEOTIDE SEQUENCE [LARGE SCALE GENOMIC DNA]</scope>
    <source>
        <strain evidence="7">Foshan</strain>
    </source>
</reference>
<accession>A0ABM1Y527</accession>
<dbReference type="Gene3D" id="2.40.70.10">
    <property type="entry name" value="Acid Proteases"/>
    <property type="match status" value="1"/>
</dbReference>
<dbReference type="GeneID" id="134288496"/>
<dbReference type="Gene3D" id="3.10.10.10">
    <property type="entry name" value="HIV Type 1 Reverse Transcriptase, subunit A, domain 1"/>
    <property type="match status" value="1"/>
</dbReference>
<keyword evidence="1" id="KW-0808">Transferase</keyword>
<reference evidence="6" key="2">
    <citation type="submission" date="2025-05" db="UniProtKB">
        <authorList>
            <consortium name="EnsemblMetazoa"/>
        </authorList>
    </citation>
    <scope>IDENTIFICATION</scope>
    <source>
        <strain evidence="6">Foshan</strain>
    </source>
</reference>
<dbReference type="SUPFAM" id="SSF57756">
    <property type="entry name" value="Retrovirus zinc finger-like domains"/>
    <property type="match status" value="1"/>
</dbReference>
<organism evidence="6 7">
    <name type="scientific">Aedes albopictus</name>
    <name type="common">Asian tiger mosquito</name>
    <name type="synonym">Stegomyia albopicta</name>
    <dbReference type="NCBI Taxonomy" id="7160"/>
    <lineage>
        <taxon>Eukaryota</taxon>
        <taxon>Metazoa</taxon>
        <taxon>Ecdysozoa</taxon>
        <taxon>Arthropoda</taxon>
        <taxon>Hexapoda</taxon>
        <taxon>Insecta</taxon>
        <taxon>Pterygota</taxon>
        <taxon>Neoptera</taxon>
        <taxon>Endopterygota</taxon>
        <taxon>Diptera</taxon>
        <taxon>Nematocera</taxon>
        <taxon>Culicoidea</taxon>
        <taxon>Culicidae</taxon>
        <taxon>Culicinae</taxon>
        <taxon>Aedini</taxon>
        <taxon>Aedes</taxon>
        <taxon>Stegomyia</taxon>
    </lineage>
</organism>
<evidence type="ECO:0000313" key="7">
    <source>
        <dbReference type="Proteomes" id="UP000069940"/>
    </source>
</evidence>
<evidence type="ECO:0008006" key="8">
    <source>
        <dbReference type="Google" id="ProtNLM"/>
    </source>
</evidence>
<keyword evidence="4" id="KW-0378">Hydrolase</keyword>
<sequence length="433" mass="49675">MEDGMNLEEVEKRVVRSELANLRAKYLGDDGSRVFSIQHRLGVRNNEYGESSGYRQGRTFVRFSSNNRRSSRDRSGGRMQRTDNTYSRDRYNNNGRDRYNNGYNNRRPDMRPDHSQLTCNYCKRLGHIKRNCRLLKGSQGSQGSQAINLVEEENLDKVDGTYDFKRLKIDSKDSDSDEEIYPCMMIGTINHINEPCLVNALIGNHRLQMEIDCGAAVSVMSGCTYSTTFSHLKVLPCKSKLVVVNGEALDILGKIFVNVWLNNKEQQVSFIILNSKHNFTPLVRRNWLDIFYTGWRQVFSKPLLVNNIDGAAGTTRYDPGSIKVMFPNVFKKDLSQPIIGHEANLTLKKEAPIFRKAYDVPYRLRDKVLKHMEHLEEQRIITPIDVSEWASPVVIVLKKDGDIRMTHDECSSEPDQDNEETRGKHYDPSGPSE</sequence>
<feature type="region of interest" description="Disordered" evidence="5">
    <location>
        <begin position="406"/>
        <end position="433"/>
    </location>
</feature>
<feature type="compositionally biased region" description="Basic and acidic residues" evidence="5">
    <location>
        <begin position="86"/>
        <end position="99"/>
    </location>
</feature>
<dbReference type="PANTHER" id="PTHR37984">
    <property type="entry name" value="PROTEIN CBG26694"/>
    <property type="match status" value="1"/>
</dbReference>
<keyword evidence="2" id="KW-0548">Nucleotidyltransferase</keyword>
<evidence type="ECO:0000256" key="2">
    <source>
        <dbReference type="ARBA" id="ARBA00022695"/>
    </source>
</evidence>
<dbReference type="InterPro" id="IPR043502">
    <property type="entry name" value="DNA/RNA_pol_sf"/>
</dbReference>
<dbReference type="SUPFAM" id="SSF50630">
    <property type="entry name" value="Acid proteases"/>
    <property type="match status" value="1"/>
</dbReference>
<keyword evidence="4" id="KW-0255">Endonuclease</keyword>
<dbReference type="SUPFAM" id="SSF56672">
    <property type="entry name" value="DNA/RNA polymerases"/>
    <property type="match status" value="1"/>
</dbReference>
<evidence type="ECO:0000256" key="5">
    <source>
        <dbReference type="SAM" id="MobiDB-lite"/>
    </source>
</evidence>
<keyword evidence="7" id="KW-1185">Reference proteome</keyword>
<keyword evidence="3" id="KW-0540">Nuclease</keyword>
<dbReference type="Proteomes" id="UP000069940">
    <property type="component" value="Unassembled WGS sequence"/>
</dbReference>